<dbReference type="InterPro" id="IPR029483">
    <property type="entry name" value="GH97_C"/>
</dbReference>
<dbReference type="PANTHER" id="PTHR35803">
    <property type="entry name" value="GLUCAN 1,4-ALPHA-GLUCOSIDASE SUSB-RELATED"/>
    <property type="match status" value="1"/>
</dbReference>
<dbReference type="InterPro" id="IPR014718">
    <property type="entry name" value="GH-type_carb-bd"/>
</dbReference>
<evidence type="ECO:0000256" key="4">
    <source>
        <dbReference type="ARBA" id="ARBA00022837"/>
    </source>
</evidence>
<accession>A0A414BKI0</accession>
<evidence type="ECO:0000313" key="10">
    <source>
        <dbReference type="EMBL" id="RHC75501.1"/>
    </source>
</evidence>
<dbReference type="Pfam" id="PF10566">
    <property type="entry name" value="Glyco_hydro_97"/>
    <property type="match status" value="1"/>
</dbReference>
<protein>
    <submittedName>
        <fullName evidence="10">Glycoside hydrolase family 97 protein</fullName>
    </submittedName>
    <submittedName>
        <fullName evidence="9">Retaining alpha-galactosidase</fullName>
    </submittedName>
</protein>
<comment type="cofactor">
    <cofactor evidence="1">
        <name>Ca(2+)</name>
        <dbReference type="ChEBI" id="CHEBI:29108"/>
    </cofactor>
</comment>
<dbReference type="InterPro" id="IPR052720">
    <property type="entry name" value="Glycosyl_hydrolase_97"/>
</dbReference>
<dbReference type="Gene3D" id="2.60.40.1180">
    <property type="entry name" value="Golgi alpha-mannosidase II"/>
    <property type="match status" value="1"/>
</dbReference>
<evidence type="ECO:0000313" key="12">
    <source>
        <dbReference type="Proteomes" id="UP000320533"/>
    </source>
</evidence>
<dbReference type="InterPro" id="IPR029486">
    <property type="entry name" value="GH97_N"/>
</dbReference>
<evidence type="ECO:0000259" key="7">
    <source>
        <dbReference type="Pfam" id="PF14508"/>
    </source>
</evidence>
<evidence type="ECO:0000313" key="11">
    <source>
        <dbReference type="Proteomes" id="UP000284514"/>
    </source>
</evidence>
<dbReference type="Proteomes" id="UP000320533">
    <property type="component" value="Chromosome"/>
</dbReference>
<dbReference type="Pfam" id="PF14508">
    <property type="entry name" value="GH97_N"/>
    <property type="match status" value="1"/>
</dbReference>
<keyword evidence="4" id="KW-0106">Calcium</keyword>
<dbReference type="EMBL" id="QSIF01000004">
    <property type="protein sequence ID" value="RHC75501.1"/>
    <property type="molecule type" value="Genomic_DNA"/>
</dbReference>
<dbReference type="InterPro" id="IPR013780">
    <property type="entry name" value="Glyco_hydro_b"/>
</dbReference>
<comment type="subunit">
    <text evidence="2">Monomer.</text>
</comment>
<feature type="domain" description="Glycosyl-hydrolase 97 catalytic" evidence="6">
    <location>
        <begin position="305"/>
        <end position="456"/>
    </location>
</feature>
<feature type="domain" description="Glycosyl-hydrolase 97 N-terminal" evidence="7">
    <location>
        <begin position="28"/>
        <end position="285"/>
    </location>
</feature>
<dbReference type="PANTHER" id="PTHR35803:SF2">
    <property type="entry name" value="RETAINING ALPHA-GALACTOSIDASE"/>
    <property type="match status" value="1"/>
</dbReference>
<feature type="domain" description="Glycosyl-hydrolase 97 C-terminal oligomerisation" evidence="8">
    <location>
        <begin position="555"/>
        <end position="651"/>
    </location>
</feature>
<keyword evidence="5" id="KW-0326">Glycosidase</keyword>
<dbReference type="GO" id="GO:0030246">
    <property type="term" value="F:carbohydrate binding"/>
    <property type="evidence" value="ECO:0007669"/>
    <property type="project" value="InterPro"/>
</dbReference>
<evidence type="ECO:0000256" key="1">
    <source>
        <dbReference type="ARBA" id="ARBA00001913"/>
    </source>
</evidence>
<dbReference type="RefSeq" id="WP_117990724.1">
    <property type="nucleotide sequence ID" value="NZ_AP019724.1"/>
</dbReference>
<evidence type="ECO:0000256" key="2">
    <source>
        <dbReference type="ARBA" id="ARBA00011245"/>
    </source>
</evidence>
<dbReference type="InterPro" id="IPR017853">
    <property type="entry name" value="GH"/>
</dbReference>
<evidence type="ECO:0000259" key="8">
    <source>
        <dbReference type="Pfam" id="PF14509"/>
    </source>
</evidence>
<dbReference type="EMBL" id="AP019724">
    <property type="protein sequence ID" value="BBK85858.1"/>
    <property type="molecule type" value="Genomic_DNA"/>
</dbReference>
<evidence type="ECO:0000259" key="6">
    <source>
        <dbReference type="Pfam" id="PF10566"/>
    </source>
</evidence>
<dbReference type="Pfam" id="PF14509">
    <property type="entry name" value="GH97_C"/>
    <property type="match status" value="1"/>
</dbReference>
<proteinExistence type="predicted"/>
<dbReference type="KEGG" id="bun:Bun01g_02280"/>
<sequence>MNKMDRLRVGLLLLFLCPFLVVAKEVKLASPNKVLHAEVSIDEHVSIRVLQNKDVLFAVRNIYLNTDQGYIPEKSSKVRSVKTKAVDRMVVPEIKEKRSVIAERYNELSFLFADKTKLEIRLYDEGMAYRMLTNRKGELTIFDEAADFVFAPSSTVFFQQDSNMNSDYEAPYVEQKIQDIKQGVTGNYPALVKIPSGTNILLLESDLQDYPCLWLEKGSQNLNAHFWNYPKTYNVNGNSKNRRQIVACEDYIAKTSGKRTFPWRVFAVAQEDKDLMDNQLVYLLAPECQIEDPSWIKPGWVTFDWWARRGLYNVDFKAGINTATAKYMIDFAADFGIRYFLFDDGWTYKEDLTKTIAGLDMKEVVDYATSKGVDVMLWVTYDLFDNQMDAALAQFSEWGIKGLKIDFINRSDQEASNFYWKAAKKAAEYKMVLDFHGAYRPDGLRRAYPNVLTREALVEFEQNGGTYKDNPDNRLMLPFIRNVAGPMDYIPGTMNNATKGSFRFNHDTPMGQGTRAHFMAMAVIAESPMQMLPDPQSDYYREAECTKFLVDIPVEWDDLVTLDSKIGDYVAMARRNGNSWYVAAVTDWTSREMKLELSFLPKGKKYKMEVFRDGINADIRAIDYKHEFIEVEGGEILNVSLAPGGGWVAKISTL</sequence>
<dbReference type="Gene3D" id="2.70.98.10">
    <property type="match status" value="1"/>
</dbReference>
<reference evidence="9 12" key="2">
    <citation type="submission" date="2019-06" db="EMBL/GenBank/DDBJ databases">
        <title>Complete genome sequence of Bacteroides uniformis NBRC 113350.</title>
        <authorList>
            <person name="Miura T."/>
            <person name="Furukawa M."/>
            <person name="Shimamura M."/>
            <person name="Ohyama Y."/>
            <person name="Yamazoe A."/>
            <person name="Kawasaki H."/>
        </authorList>
    </citation>
    <scope>NUCLEOTIDE SEQUENCE [LARGE SCALE GENOMIC DNA]</scope>
    <source>
        <strain evidence="9 12">NBRC 113350</strain>
    </source>
</reference>
<name>A0A414BKI0_BACUN</name>
<evidence type="ECO:0000313" key="9">
    <source>
        <dbReference type="EMBL" id="BBK85858.1"/>
    </source>
</evidence>
<reference evidence="10 11" key="1">
    <citation type="submission" date="2018-08" db="EMBL/GenBank/DDBJ databases">
        <title>A genome reference for cultivated species of the human gut microbiota.</title>
        <authorList>
            <person name="Zou Y."/>
            <person name="Xue W."/>
            <person name="Luo G."/>
        </authorList>
    </citation>
    <scope>NUCLEOTIDE SEQUENCE [LARGE SCALE GENOMIC DNA]</scope>
    <source>
        <strain evidence="10 11">AM34-25</strain>
    </source>
</reference>
<dbReference type="InterPro" id="IPR013785">
    <property type="entry name" value="Aldolase_TIM"/>
</dbReference>
<dbReference type="GO" id="GO:0016798">
    <property type="term" value="F:hydrolase activity, acting on glycosyl bonds"/>
    <property type="evidence" value="ECO:0007669"/>
    <property type="project" value="UniProtKB-KW"/>
</dbReference>
<dbReference type="Gene3D" id="3.20.20.70">
    <property type="entry name" value="Aldolase class I"/>
    <property type="match status" value="1"/>
</dbReference>
<dbReference type="SUPFAM" id="SSF51445">
    <property type="entry name" value="(Trans)glycosidases"/>
    <property type="match status" value="1"/>
</dbReference>
<dbReference type="AlphaFoldDB" id="A0A414BKI0"/>
<evidence type="ECO:0000256" key="5">
    <source>
        <dbReference type="ARBA" id="ARBA00023295"/>
    </source>
</evidence>
<organism evidence="10 11">
    <name type="scientific">Bacteroides uniformis</name>
    <dbReference type="NCBI Taxonomy" id="820"/>
    <lineage>
        <taxon>Bacteria</taxon>
        <taxon>Pseudomonadati</taxon>
        <taxon>Bacteroidota</taxon>
        <taxon>Bacteroidia</taxon>
        <taxon>Bacteroidales</taxon>
        <taxon>Bacteroidaceae</taxon>
        <taxon>Bacteroides</taxon>
    </lineage>
</organism>
<dbReference type="Proteomes" id="UP000284514">
    <property type="component" value="Unassembled WGS sequence"/>
</dbReference>
<keyword evidence="3 10" id="KW-0378">Hydrolase</keyword>
<evidence type="ECO:0000256" key="3">
    <source>
        <dbReference type="ARBA" id="ARBA00022801"/>
    </source>
</evidence>
<gene>
    <name evidence="9" type="ORF">Bun01g_02280</name>
    <name evidence="10" type="ORF">DW831_04045</name>
</gene>
<dbReference type="InterPro" id="IPR019563">
    <property type="entry name" value="GH97_catalytic"/>
</dbReference>